<organism evidence="3 4">
    <name type="scientific">Paraburkholderia kirstenboschensis</name>
    <dbReference type="NCBI Taxonomy" id="1245436"/>
    <lineage>
        <taxon>Bacteria</taxon>
        <taxon>Pseudomonadati</taxon>
        <taxon>Pseudomonadota</taxon>
        <taxon>Betaproteobacteria</taxon>
        <taxon>Burkholderiales</taxon>
        <taxon>Burkholderiaceae</taxon>
        <taxon>Paraburkholderia</taxon>
    </lineage>
</organism>
<dbReference type="Pfam" id="PF09994">
    <property type="entry name" value="T6SS_Tle1-like_cat"/>
    <property type="match status" value="1"/>
</dbReference>
<dbReference type="Proteomes" id="UP001302652">
    <property type="component" value="Chromosome 2"/>
</dbReference>
<protein>
    <submittedName>
        <fullName evidence="3">DUF2235 domain-containing protein</fullName>
    </submittedName>
</protein>
<dbReference type="RefSeq" id="WP_317019205.1">
    <property type="nucleotide sequence ID" value="NZ_CP136512.1"/>
</dbReference>
<accession>A0ABZ0EHY8</accession>
<dbReference type="InterPro" id="IPR018712">
    <property type="entry name" value="Tle1-like_cat"/>
</dbReference>
<gene>
    <name evidence="3" type="ORF">RW095_11730</name>
</gene>
<evidence type="ECO:0000313" key="3">
    <source>
        <dbReference type="EMBL" id="WOD16560.1"/>
    </source>
</evidence>
<dbReference type="EMBL" id="CP136512">
    <property type="protein sequence ID" value="WOD16560.1"/>
    <property type="molecule type" value="Genomic_DNA"/>
</dbReference>
<dbReference type="PANTHER" id="PTHR33840:SF1">
    <property type="entry name" value="TLE1 PHOSPHOLIPASE DOMAIN-CONTAINING PROTEIN"/>
    <property type="match status" value="1"/>
</dbReference>
<evidence type="ECO:0000259" key="2">
    <source>
        <dbReference type="Pfam" id="PF09994"/>
    </source>
</evidence>
<proteinExistence type="predicted"/>
<evidence type="ECO:0000313" key="4">
    <source>
        <dbReference type="Proteomes" id="UP001302652"/>
    </source>
</evidence>
<feature type="region of interest" description="Disordered" evidence="1">
    <location>
        <begin position="1"/>
        <end position="27"/>
    </location>
</feature>
<dbReference type="PANTHER" id="PTHR33840">
    <property type="match status" value="1"/>
</dbReference>
<keyword evidence="4" id="KW-1185">Reference proteome</keyword>
<evidence type="ECO:0000256" key="1">
    <source>
        <dbReference type="SAM" id="MobiDB-lite"/>
    </source>
</evidence>
<feature type="domain" description="T6SS Phospholipase effector Tle1-like catalytic" evidence="2">
    <location>
        <begin position="200"/>
        <end position="316"/>
    </location>
</feature>
<feature type="compositionally biased region" description="Polar residues" evidence="1">
    <location>
        <begin position="1"/>
        <end position="11"/>
    </location>
</feature>
<reference evidence="3 4" key="1">
    <citation type="submission" date="2023-10" db="EMBL/GenBank/DDBJ databases">
        <title>Surface-active antibiotics is a multifunctional adaptation for post-fire microbes.</title>
        <authorList>
            <person name="Liu M.D."/>
            <person name="Du Y."/>
            <person name="Koupaei S.K."/>
            <person name="Kim N.R."/>
            <person name="Zhang W."/>
            <person name="Traxler M.F."/>
        </authorList>
    </citation>
    <scope>NUCLEOTIDE SEQUENCE [LARGE SCALE GENOMIC DNA]</scope>
    <source>
        <strain evidence="3 4">F3</strain>
    </source>
</reference>
<name>A0ABZ0EHY8_9BURK</name>
<sequence length="648" mass="70218">MASEQLQSALSGNRDVPNSPPSPKQDCSDVVNISLFFDGTGNNQKADEPKNKSANPSKMYRAAALLVGNGKPNYPIYISGVGTPFNGTATDWLDGAWTATQDNVAGGVGGAGGTRRTDFGKHNVNDKLRMVLLDNAQKLNATTKAYAEQSKGESLGELSKALAAHRLIKMINLSVFGFSRGAALARTFANDFLNECKTDKQGQLTYQGFPVRIQFMGLFDTVASFGVPSANMDSVFTEKNLKVPGAVERCVHYVAGHELRFSFPVDLIRQHGILMPNWTETIYPGVHSDVGGGYAPVDQRLSNNLARIPLRDMMSEAAKAGARLLAYNDMANDPKQRALFSEQFAVDPETDAAFTRYMSAVPASGPTENVVNAHMKALYSAYGTMFRRGIRTPDNSSDIGHQLLGHASMAQEVKALRSRRAAAGLVLGEESPLQIIGTVYGQMVKPETWRLQAWEATAADDVLGLISKYVHDSKAGFLCGVEPFSYFRPRGMTECSRNVLAEGLQWLDANANAAREAVIKVYNAAGHIVVETWQAGKMIATRTYKVGETFVVDTMAAGQKYTVEVYQTSRKVVITKIDEGQRVVIDSVDMVQKEASSALDALKWKAASMTQQVQQGARSAADATGKAIDSGMQTVEDGWQSTKAALHL</sequence>